<keyword evidence="4" id="KW-1185">Reference proteome</keyword>
<dbReference type="Proteomes" id="UP000002007">
    <property type="component" value="Chromosome"/>
</dbReference>
<gene>
    <name evidence="3" type="ordered locus">RSal33209_2356</name>
</gene>
<feature type="transmembrane region" description="Helical" evidence="2">
    <location>
        <begin position="212"/>
        <end position="231"/>
    </location>
</feature>
<dbReference type="KEGG" id="rsa:RSal33209_2356"/>
<feature type="transmembrane region" description="Helical" evidence="2">
    <location>
        <begin position="109"/>
        <end position="128"/>
    </location>
</feature>
<feature type="transmembrane region" description="Helical" evidence="2">
    <location>
        <begin position="140"/>
        <end position="164"/>
    </location>
</feature>
<feature type="transmembrane region" description="Helical" evidence="2">
    <location>
        <begin position="76"/>
        <end position="97"/>
    </location>
</feature>
<name>A9WR77_RENSM</name>
<dbReference type="EMBL" id="CP000910">
    <property type="protein sequence ID" value="ABY24086.1"/>
    <property type="molecule type" value="Genomic_DNA"/>
</dbReference>
<evidence type="ECO:0000313" key="4">
    <source>
        <dbReference type="Proteomes" id="UP000002007"/>
    </source>
</evidence>
<keyword evidence="2" id="KW-0472">Membrane</keyword>
<organism evidence="3 4">
    <name type="scientific">Renibacterium salmoninarum (strain ATCC 33209 / DSM 20767 / JCM 11484 / NBRC 15589 / NCIMB 2235)</name>
    <dbReference type="NCBI Taxonomy" id="288705"/>
    <lineage>
        <taxon>Bacteria</taxon>
        <taxon>Bacillati</taxon>
        <taxon>Actinomycetota</taxon>
        <taxon>Actinomycetes</taxon>
        <taxon>Micrococcales</taxon>
        <taxon>Micrococcaceae</taxon>
        <taxon>Renibacterium</taxon>
    </lineage>
</organism>
<dbReference type="RefSeq" id="WP_012245749.1">
    <property type="nucleotide sequence ID" value="NC_010168.1"/>
</dbReference>
<sequence length="424" mass="47073">MASTESQKARYITEQWFREQGLPYFVDRKSRGRRLLARCAPVLLFFALAALAWAIYSHSSAIGFLSDETSELNDTQALVLVSLPVAIIVLPLIVALIARRYFTMKFAAARTLALASIVLLILINPLIAIGSPETSWWSEIWQNVALVLLVLALGWLGLGSFLGWSVRAAFRQLSAIWLLAAVALPLLILVVIFAFYSQEMWQMTASLQRGQVFWLLMFLLGIGLLFVIYSARKELRDLPETLTPETRELLRGNTLLAGIQESQRGSWKELSRTEQANVVWVMVLAQCLQVLIFGLLVFLFMMVLAKLSIPASLVDQWAGRPDVPLQMFGLNLPIGQTPVRVSAFLAAIGALNFVVSVNSSKDYRDAFFDPLIQQTGKALTVHAAYQAYFDSAAEVPLPDPRTVSDPQTESPPEKLSAQDDIVDS</sequence>
<evidence type="ECO:0000256" key="1">
    <source>
        <dbReference type="SAM" id="MobiDB-lite"/>
    </source>
</evidence>
<feature type="transmembrane region" description="Helical" evidence="2">
    <location>
        <begin position="278"/>
        <end position="305"/>
    </location>
</feature>
<dbReference type="AlphaFoldDB" id="A9WR77"/>
<feature type="transmembrane region" description="Helical" evidence="2">
    <location>
        <begin position="337"/>
        <end position="355"/>
    </location>
</feature>
<dbReference type="HOGENOM" id="CLU_058182_1_0_11"/>
<proteinExistence type="predicted"/>
<feature type="region of interest" description="Disordered" evidence="1">
    <location>
        <begin position="395"/>
        <end position="424"/>
    </location>
</feature>
<keyword evidence="2" id="KW-1133">Transmembrane helix</keyword>
<evidence type="ECO:0000313" key="3">
    <source>
        <dbReference type="EMBL" id="ABY24086.1"/>
    </source>
</evidence>
<feature type="transmembrane region" description="Helical" evidence="2">
    <location>
        <begin position="176"/>
        <end position="196"/>
    </location>
</feature>
<dbReference type="eggNOG" id="ENOG502ZBG0">
    <property type="taxonomic scope" value="Bacteria"/>
</dbReference>
<dbReference type="STRING" id="288705.RSal33209_2356"/>
<accession>A9WR77</accession>
<feature type="transmembrane region" description="Helical" evidence="2">
    <location>
        <begin position="35"/>
        <end position="56"/>
    </location>
</feature>
<reference evidence="4" key="1">
    <citation type="journal article" date="2008" name="J. Bacteriol.">
        <title>Genome sequence of the fish pathogen Renibacterium salmoninarum suggests reductive evolution away from an environmental Arthrobacter ancestor.</title>
        <authorList>
            <person name="Wiens G.D."/>
            <person name="Rockey D.D."/>
            <person name="Wu Z."/>
            <person name="Chang J."/>
            <person name="Levy R."/>
            <person name="Crane S."/>
            <person name="Chen D.S."/>
            <person name="Capri G.R."/>
            <person name="Burnett J.R."/>
            <person name="Sudheesh P.S."/>
            <person name="Schipma M.J."/>
            <person name="Burd H."/>
            <person name="Bhattacharyya A."/>
            <person name="Rhodes L.D."/>
            <person name="Kaul R."/>
            <person name="Strom M.S."/>
        </authorList>
    </citation>
    <scope>NUCLEOTIDE SEQUENCE [LARGE SCALE GENOMIC DNA]</scope>
    <source>
        <strain evidence="4">ATCC 33209 / DSM 20767 / JCM 11484 / NBRC 15589 / NCIMB 2235</strain>
    </source>
</reference>
<evidence type="ECO:0000256" key="2">
    <source>
        <dbReference type="SAM" id="Phobius"/>
    </source>
</evidence>
<keyword evidence="2" id="KW-0812">Transmembrane</keyword>
<protein>
    <submittedName>
        <fullName evidence="3">Hypothetical membrane protein</fullName>
    </submittedName>
</protein>